<sequence length="119" mass="13598">MPNPRKYTVLGCLLFILLSAIVCGENNGEEPIAIYLDVGNEIQHVISLVNKHETKLNDFDDKLLRIQNMLENFEKEFLKLEQNCMAALEKKLQVFNTQLEQRLSSINTNVASSMGTQER</sequence>
<feature type="chain" id="PRO_5045553431" evidence="2">
    <location>
        <begin position="25"/>
        <end position="119"/>
    </location>
</feature>
<dbReference type="Proteomes" id="UP001652620">
    <property type="component" value="Chromosome 4"/>
</dbReference>
<evidence type="ECO:0000256" key="1">
    <source>
        <dbReference type="SAM" id="Coils"/>
    </source>
</evidence>
<evidence type="ECO:0000313" key="3">
    <source>
        <dbReference type="Proteomes" id="UP001652620"/>
    </source>
</evidence>
<feature type="signal peptide" evidence="2">
    <location>
        <begin position="1"/>
        <end position="24"/>
    </location>
</feature>
<accession>A0ABM3JU29</accession>
<organism evidence="3 4">
    <name type="scientific">Bactrocera dorsalis</name>
    <name type="common">Oriental fruit fly</name>
    <name type="synonym">Dacus dorsalis</name>
    <dbReference type="NCBI Taxonomy" id="27457"/>
    <lineage>
        <taxon>Eukaryota</taxon>
        <taxon>Metazoa</taxon>
        <taxon>Ecdysozoa</taxon>
        <taxon>Arthropoda</taxon>
        <taxon>Hexapoda</taxon>
        <taxon>Insecta</taxon>
        <taxon>Pterygota</taxon>
        <taxon>Neoptera</taxon>
        <taxon>Endopterygota</taxon>
        <taxon>Diptera</taxon>
        <taxon>Brachycera</taxon>
        <taxon>Muscomorpha</taxon>
        <taxon>Tephritoidea</taxon>
        <taxon>Tephritidae</taxon>
        <taxon>Bactrocera</taxon>
        <taxon>Bactrocera</taxon>
    </lineage>
</organism>
<evidence type="ECO:0000256" key="2">
    <source>
        <dbReference type="SAM" id="SignalP"/>
    </source>
</evidence>
<keyword evidence="1" id="KW-0175">Coiled coil</keyword>
<dbReference type="RefSeq" id="XP_049312737.1">
    <property type="nucleotide sequence ID" value="XM_049456780.1"/>
</dbReference>
<evidence type="ECO:0000313" key="4">
    <source>
        <dbReference type="RefSeq" id="XP_049312737.1"/>
    </source>
</evidence>
<reference evidence="4" key="1">
    <citation type="submission" date="2025-08" db="UniProtKB">
        <authorList>
            <consortium name="RefSeq"/>
        </authorList>
    </citation>
    <scope>IDENTIFICATION</scope>
    <source>
        <tissue evidence="4">Adult</tissue>
    </source>
</reference>
<protein>
    <submittedName>
        <fullName evidence="4">Uncharacterized protein LOC125778518</fullName>
    </submittedName>
</protein>
<proteinExistence type="predicted"/>
<gene>
    <name evidence="4" type="primary">LOC125778518</name>
</gene>
<dbReference type="GeneID" id="125778518"/>
<keyword evidence="2" id="KW-0732">Signal</keyword>
<feature type="coiled-coil region" evidence="1">
    <location>
        <begin position="56"/>
        <end position="90"/>
    </location>
</feature>
<keyword evidence="3" id="KW-1185">Reference proteome</keyword>
<name>A0ABM3JU29_BACDO</name>